<organism evidence="1 2">
    <name type="scientific">Butyrivibrio hungatei</name>
    <dbReference type="NCBI Taxonomy" id="185008"/>
    <lineage>
        <taxon>Bacteria</taxon>
        <taxon>Bacillati</taxon>
        <taxon>Bacillota</taxon>
        <taxon>Clostridia</taxon>
        <taxon>Lachnospirales</taxon>
        <taxon>Lachnospiraceae</taxon>
        <taxon>Butyrivibrio</taxon>
    </lineage>
</organism>
<dbReference type="PANTHER" id="PTHR34216:SF7">
    <property type="entry name" value="POLY-BETA-1,6-N-ACETYL-D-GLUCOSAMINE N-DEACETYLASE"/>
    <property type="match status" value="1"/>
</dbReference>
<evidence type="ECO:0000313" key="1">
    <source>
        <dbReference type="EMBL" id="SCY27922.1"/>
    </source>
</evidence>
<dbReference type="AlphaFoldDB" id="A0A1G5ELU8"/>
<dbReference type="PANTHER" id="PTHR34216">
    <property type="match status" value="1"/>
</dbReference>
<dbReference type="OrthoDB" id="5437800at2"/>
<dbReference type="RefSeq" id="WP_074462571.1">
    <property type="nucleotide sequence ID" value="NZ_FMUR01000011.1"/>
</dbReference>
<sequence length="619" mass="70778">MYKIESSKDIKKLIRSILELVLLLALLAFVLNALLTSTTYRPYNPLDTNVVSRMDHGFIALSYSGVARDGNGSRIGVDRLDEHLNALKKSGYVTITQNDIDNYYNKGIALPDKALFLMYEDGRNDTAIFSQKIMEKYNFKATMFTYAEKFRRRDAFFLMPDELKRLEESTYWELGSNGYRLGYINVFDRYNRYIGELSSEEYSAMSKFFGRNYNHYLMDYIRDENDVPKESYNEMQKRILGEYGLMKSEYTKGLGKVPGAYVLLHSNTGKFGENDKVSAVNEKAIGNTFNMNFNREGYALNNRKNSIYDLTRLEPQSSWYTNHLLMRIKSDLPEEDQKNIEFINGDGDSTNSWELEKGAAEYRKNDEIIALTSLPQEMGILKLKGSENIKNVEVSATLKGNVLGCQSVLLKANSKLDAGLEVRLMNNHLYLVNGKEILEDVDLYDFDGKEKISVEEDMRNSLAGEYAAFARYASSHKEAEEYSKLSNNAKRAKVKTLEDGGEEYRPSFQIGDKGNRKLDITLIDNLITVKVDDKVVFENYELKKVGAGAVYLKSAWTEYGYSQRNIADDVYDGVFEKVTVKDIDNGTVLYTNVLKGVQNVQRKAEQIFNSVINWFITNI</sequence>
<dbReference type="SUPFAM" id="SSF88713">
    <property type="entry name" value="Glycoside hydrolase/deacetylase"/>
    <property type="match status" value="1"/>
</dbReference>
<reference evidence="2" key="1">
    <citation type="submission" date="2016-10" db="EMBL/GenBank/DDBJ databases">
        <authorList>
            <person name="Varghese N."/>
            <person name="Submissions S."/>
        </authorList>
    </citation>
    <scope>NUCLEOTIDE SEQUENCE [LARGE SCALE GENOMIC DNA]</scope>
    <source>
        <strain evidence="2">XBD2006</strain>
    </source>
</reference>
<gene>
    <name evidence="1" type="ORF">SAMN02910451_02005</name>
</gene>
<dbReference type="GO" id="GO:0005975">
    <property type="term" value="P:carbohydrate metabolic process"/>
    <property type="evidence" value="ECO:0007669"/>
    <property type="project" value="InterPro"/>
</dbReference>
<evidence type="ECO:0000313" key="2">
    <source>
        <dbReference type="Proteomes" id="UP000183047"/>
    </source>
</evidence>
<dbReference type="Gene3D" id="3.20.20.370">
    <property type="entry name" value="Glycoside hydrolase/deacetylase"/>
    <property type="match status" value="1"/>
</dbReference>
<protein>
    <submittedName>
        <fullName evidence="1">Uncharacterized protein</fullName>
    </submittedName>
</protein>
<keyword evidence="2" id="KW-1185">Reference proteome</keyword>
<dbReference type="EMBL" id="FMUR01000011">
    <property type="protein sequence ID" value="SCY27922.1"/>
    <property type="molecule type" value="Genomic_DNA"/>
</dbReference>
<dbReference type="InterPro" id="IPR011330">
    <property type="entry name" value="Glyco_hydro/deAcase_b/a-brl"/>
</dbReference>
<accession>A0A1G5ELU8</accession>
<dbReference type="Proteomes" id="UP000183047">
    <property type="component" value="Unassembled WGS sequence"/>
</dbReference>
<proteinExistence type="predicted"/>
<name>A0A1G5ELU8_9FIRM</name>
<dbReference type="InterPro" id="IPR051398">
    <property type="entry name" value="Polysacch_Deacetylase"/>
</dbReference>